<reference evidence="3" key="1">
    <citation type="journal article" date="2013" name="Nature">
        <title>Draft genome of the wheat A-genome progenitor Triticum urartu.</title>
        <authorList>
            <person name="Ling H.Q."/>
            <person name="Zhao S."/>
            <person name="Liu D."/>
            <person name="Wang J."/>
            <person name="Sun H."/>
            <person name="Zhang C."/>
            <person name="Fan H."/>
            <person name="Li D."/>
            <person name="Dong L."/>
            <person name="Tao Y."/>
            <person name="Gao C."/>
            <person name="Wu H."/>
            <person name="Li Y."/>
            <person name="Cui Y."/>
            <person name="Guo X."/>
            <person name="Zheng S."/>
            <person name="Wang B."/>
            <person name="Yu K."/>
            <person name="Liang Q."/>
            <person name="Yang W."/>
            <person name="Lou X."/>
            <person name="Chen J."/>
            <person name="Feng M."/>
            <person name="Jian J."/>
            <person name="Zhang X."/>
            <person name="Luo G."/>
            <person name="Jiang Y."/>
            <person name="Liu J."/>
            <person name="Wang Z."/>
            <person name="Sha Y."/>
            <person name="Zhang B."/>
            <person name="Wu H."/>
            <person name="Tang D."/>
            <person name="Shen Q."/>
            <person name="Xue P."/>
            <person name="Zou S."/>
            <person name="Wang X."/>
            <person name="Liu X."/>
            <person name="Wang F."/>
            <person name="Yang Y."/>
            <person name="An X."/>
            <person name="Dong Z."/>
            <person name="Zhang K."/>
            <person name="Zhang X."/>
            <person name="Luo M.C."/>
            <person name="Dvorak J."/>
            <person name="Tong Y."/>
            <person name="Wang J."/>
            <person name="Yang H."/>
            <person name="Li Z."/>
            <person name="Wang D."/>
            <person name="Zhang A."/>
            <person name="Wang J."/>
        </authorList>
    </citation>
    <scope>NUCLEOTIDE SEQUENCE</scope>
    <source>
        <strain evidence="3">cv. G1812</strain>
    </source>
</reference>
<accession>A0A8R7Q5S1</accession>
<reference evidence="2" key="3">
    <citation type="submission" date="2022-06" db="UniProtKB">
        <authorList>
            <consortium name="EnsemblPlants"/>
        </authorList>
    </citation>
    <scope>IDENTIFICATION</scope>
</reference>
<evidence type="ECO:0000256" key="1">
    <source>
        <dbReference type="SAM" id="MobiDB-lite"/>
    </source>
</evidence>
<dbReference type="AlphaFoldDB" id="A0A8R7Q5S1"/>
<proteinExistence type="predicted"/>
<feature type="compositionally biased region" description="Low complexity" evidence="1">
    <location>
        <begin position="67"/>
        <end position="77"/>
    </location>
</feature>
<evidence type="ECO:0000313" key="3">
    <source>
        <dbReference type="Proteomes" id="UP000015106"/>
    </source>
</evidence>
<evidence type="ECO:0000313" key="2">
    <source>
        <dbReference type="EnsemblPlants" id="TuG1812G0400003058.01.T01"/>
    </source>
</evidence>
<reference evidence="2" key="2">
    <citation type="submission" date="2018-03" db="EMBL/GenBank/DDBJ databases">
        <title>The Triticum urartu genome reveals the dynamic nature of wheat genome evolution.</title>
        <authorList>
            <person name="Ling H."/>
            <person name="Ma B."/>
            <person name="Shi X."/>
            <person name="Liu H."/>
            <person name="Dong L."/>
            <person name="Sun H."/>
            <person name="Cao Y."/>
            <person name="Gao Q."/>
            <person name="Zheng S."/>
            <person name="Li Y."/>
            <person name="Yu Y."/>
            <person name="Du H."/>
            <person name="Qi M."/>
            <person name="Li Y."/>
            <person name="Yu H."/>
            <person name="Cui Y."/>
            <person name="Wang N."/>
            <person name="Chen C."/>
            <person name="Wu H."/>
            <person name="Zhao Y."/>
            <person name="Zhang J."/>
            <person name="Li Y."/>
            <person name="Zhou W."/>
            <person name="Zhang B."/>
            <person name="Hu W."/>
            <person name="Eijk M."/>
            <person name="Tang J."/>
            <person name="Witsenboer H."/>
            <person name="Zhao S."/>
            <person name="Li Z."/>
            <person name="Zhang A."/>
            <person name="Wang D."/>
            <person name="Liang C."/>
        </authorList>
    </citation>
    <scope>NUCLEOTIDE SEQUENCE [LARGE SCALE GENOMIC DNA]</scope>
    <source>
        <strain evidence="2">cv. G1812</strain>
    </source>
</reference>
<organism evidence="2 3">
    <name type="scientific">Triticum urartu</name>
    <name type="common">Red wild einkorn</name>
    <name type="synonym">Crithodium urartu</name>
    <dbReference type="NCBI Taxonomy" id="4572"/>
    <lineage>
        <taxon>Eukaryota</taxon>
        <taxon>Viridiplantae</taxon>
        <taxon>Streptophyta</taxon>
        <taxon>Embryophyta</taxon>
        <taxon>Tracheophyta</taxon>
        <taxon>Spermatophyta</taxon>
        <taxon>Magnoliopsida</taxon>
        <taxon>Liliopsida</taxon>
        <taxon>Poales</taxon>
        <taxon>Poaceae</taxon>
        <taxon>BOP clade</taxon>
        <taxon>Pooideae</taxon>
        <taxon>Triticodae</taxon>
        <taxon>Triticeae</taxon>
        <taxon>Triticinae</taxon>
        <taxon>Triticum</taxon>
    </lineage>
</organism>
<keyword evidence="3" id="KW-1185">Reference proteome</keyword>
<feature type="compositionally biased region" description="Basic and acidic residues" evidence="1">
    <location>
        <begin position="106"/>
        <end position="118"/>
    </location>
</feature>
<name>A0A8R7Q5S1_TRIUA</name>
<protein>
    <submittedName>
        <fullName evidence="2">Uncharacterized protein</fullName>
    </submittedName>
</protein>
<dbReference type="Gramene" id="TuG1812G0400003058.01.T01">
    <property type="protein sequence ID" value="TuG1812G0400003058.01.T01"/>
    <property type="gene ID" value="TuG1812G0400003058.01"/>
</dbReference>
<sequence>MDGYFDFLDVNSFSNLPTNFIITCLITTFGPAPSHQGAQPARRKYTYAIASPGSCKVKWTAEEKPHSGTGLSSGRRSSPPPNDVSFDHKWKWEPKSKPGAAGKAKTKLEEASEDDKNKPARKCMQIEEVLAGCDAIRKDDGYLMVIPYSHIFCPHVVSSKAAPAIYHHKTCLGSKSPVTVTFNSSLQLFDGLLVSTSISAFRFPLLSL</sequence>
<feature type="compositionally biased region" description="Basic and acidic residues" evidence="1">
    <location>
        <begin position="85"/>
        <end position="96"/>
    </location>
</feature>
<dbReference type="EnsemblPlants" id="TuG1812G0400003058.01.T01">
    <property type="protein sequence ID" value="TuG1812G0400003058.01.T01"/>
    <property type="gene ID" value="TuG1812G0400003058.01"/>
</dbReference>
<feature type="region of interest" description="Disordered" evidence="1">
    <location>
        <begin position="59"/>
        <end position="119"/>
    </location>
</feature>
<dbReference type="Proteomes" id="UP000015106">
    <property type="component" value="Chromosome 4"/>
</dbReference>